<dbReference type="PANTHER" id="PTHR45947">
    <property type="entry name" value="SULFOQUINOVOSYL TRANSFERASE SQD2"/>
    <property type="match status" value="1"/>
</dbReference>
<name>A0A4R3YAU2_9PROT</name>
<keyword evidence="4" id="KW-1185">Reference proteome</keyword>
<gene>
    <name evidence="3" type="ORF">EDC63_10495</name>
</gene>
<dbReference type="InterPro" id="IPR001296">
    <property type="entry name" value="Glyco_trans_1"/>
</dbReference>
<dbReference type="PANTHER" id="PTHR45947:SF3">
    <property type="entry name" value="SULFOQUINOVOSYL TRANSFERASE SQD2"/>
    <property type="match status" value="1"/>
</dbReference>
<dbReference type="Proteomes" id="UP000295367">
    <property type="component" value="Unassembled WGS sequence"/>
</dbReference>
<dbReference type="AlphaFoldDB" id="A0A4R3YAU2"/>
<dbReference type="CDD" id="cd03801">
    <property type="entry name" value="GT4_PimA-like"/>
    <property type="match status" value="1"/>
</dbReference>
<keyword evidence="3" id="KW-0808">Transferase</keyword>
<dbReference type="InterPro" id="IPR028098">
    <property type="entry name" value="Glyco_trans_4-like_N"/>
</dbReference>
<evidence type="ECO:0000313" key="4">
    <source>
        <dbReference type="Proteomes" id="UP000295367"/>
    </source>
</evidence>
<reference evidence="3 4" key="1">
    <citation type="submission" date="2019-03" db="EMBL/GenBank/DDBJ databases">
        <title>Genomic Encyclopedia of Type Strains, Phase IV (KMG-IV): sequencing the most valuable type-strain genomes for metagenomic binning, comparative biology and taxonomic classification.</title>
        <authorList>
            <person name="Goeker M."/>
        </authorList>
    </citation>
    <scope>NUCLEOTIDE SEQUENCE [LARGE SCALE GENOMIC DNA]</scope>
    <source>
        <strain evidence="3 4">DSM 100309</strain>
    </source>
</reference>
<dbReference type="RefSeq" id="WP_124945770.1">
    <property type="nucleotide sequence ID" value="NZ_BHVT01000019.1"/>
</dbReference>
<proteinExistence type="predicted"/>
<evidence type="ECO:0000313" key="3">
    <source>
        <dbReference type="EMBL" id="TCV88138.1"/>
    </source>
</evidence>
<dbReference type="SUPFAM" id="SSF53756">
    <property type="entry name" value="UDP-Glycosyltransferase/glycogen phosphorylase"/>
    <property type="match status" value="1"/>
</dbReference>
<evidence type="ECO:0000259" key="1">
    <source>
        <dbReference type="Pfam" id="PF00534"/>
    </source>
</evidence>
<dbReference type="GO" id="GO:0016758">
    <property type="term" value="F:hexosyltransferase activity"/>
    <property type="evidence" value="ECO:0007669"/>
    <property type="project" value="TreeGrafter"/>
</dbReference>
<dbReference type="OrthoDB" id="8555507at2"/>
<comment type="caution">
    <text evidence="3">The sequence shown here is derived from an EMBL/GenBank/DDBJ whole genome shotgun (WGS) entry which is preliminary data.</text>
</comment>
<sequence>MPRYLVLTELFLPTKGGTAVWFAEVYRRLSGKETHIVTADVPGASEVDTNHPNSIHRINMRRVAWLRPESLSMYVNLFFKSLYLAATRRFDAVHAGRALPEGLCAWAVARLTFHPVVIYAHGEELTTWGHGGKYKAMRFALRHADHVIANSQFTRDELIKMDVDPMHITLISPGVDIERFRPGLPCDDLRQSVGVAPEGKLVLSVGRLSRRKGFDQVIKALPELIKAGINVQYALIGIGEDQEYLLDLARVHGVADRVHLLGHVNAIDLPRWYNACNAFAMPNREINGDTEGFGMVFIEAAACGKPSVAGDAGGAKQAVQDGVTGIVVDGQSCTAVIDALSQLLSDANVAAKMGSAGYERAVNDFSWDRVAEQTRLLSIIN</sequence>
<keyword evidence="3" id="KW-0328">Glycosyltransferase</keyword>
<dbReference type="Pfam" id="PF00534">
    <property type="entry name" value="Glycos_transf_1"/>
    <property type="match status" value="1"/>
</dbReference>
<protein>
    <submittedName>
        <fullName evidence="3">Phosphatidylinositol alpha-1,6-mannosyltransferase</fullName>
    </submittedName>
</protein>
<dbReference type="Gene3D" id="3.40.50.2000">
    <property type="entry name" value="Glycogen Phosphorylase B"/>
    <property type="match status" value="2"/>
</dbReference>
<dbReference type="EMBL" id="SMCO01000004">
    <property type="protein sequence ID" value="TCV88138.1"/>
    <property type="molecule type" value="Genomic_DNA"/>
</dbReference>
<accession>A0A4R3YAU2</accession>
<evidence type="ECO:0000259" key="2">
    <source>
        <dbReference type="Pfam" id="PF13439"/>
    </source>
</evidence>
<feature type="domain" description="Glycosyltransferase subfamily 4-like N-terminal" evidence="2">
    <location>
        <begin position="16"/>
        <end position="179"/>
    </location>
</feature>
<dbReference type="InterPro" id="IPR050194">
    <property type="entry name" value="Glycosyltransferase_grp1"/>
</dbReference>
<organism evidence="3 4">
    <name type="scientific">Sulfurirhabdus autotrophica</name>
    <dbReference type="NCBI Taxonomy" id="1706046"/>
    <lineage>
        <taxon>Bacteria</taxon>
        <taxon>Pseudomonadati</taxon>
        <taxon>Pseudomonadota</taxon>
        <taxon>Betaproteobacteria</taxon>
        <taxon>Nitrosomonadales</taxon>
        <taxon>Sulfuricellaceae</taxon>
        <taxon>Sulfurirhabdus</taxon>
    </lineage>
</organism>
<dbReference type="Pfam" id="PF13439">
    <property type="entry name" value="Glyco_transf_4"/>
    <property type="match status" value="1"/>
</dbReference>
<feature type="domain" description="Glycosyl transferase family 1" evidence="1">
    <location>
        <begin position="188"/>
        <end position="360"/>
    </location>
</feature>